<name>A0A1W1UUH9_9PAST</name>
<keyword evidence="2" id="KW-1185">Reference proteome</keyword>
<organism evidence="1 2">
    <name type="scientific">Pasteurella testudinis DSM 23072</name>
    <dbReference type="NCBI Taxonomy" id="1122938"/>
    <lineage>
        <taxon>Bacteria</taxon>
        <taxon>Pseudomonadati</taxon>
        <taxon>Pseudomonadota</taxon>
        <taxon>Gammaproteobacteria</taxon>
        <taxon>Pasteurellales</taxon>
        <taxon>Pasteurellaceae</taxon>
        <taxon>Pasteurella</taxon>
    </lineage>
</organism>
<evidence type="ECO:0000313" key="2">
    <source>
        <dbReference type="Proteomes" id="UP000192408"/>
    </source>
</evidence>
<dbReference type="EMBL" id="FWWV01000016">
    <property type="protein sequence ID" value="SMB84808.1"/>
    <property type="molecule type" value="Genomic_DNA"/>
</dbReference>
<dbReference type="AlphaFoldDB" id="A0A1W1UUH9"/>
<sequence>MKKSSLAIGVVAALVAAWIGGSWYSGKVLQDKYPEYISNANQNVAANYNVAFHGVYRFEVKNTKLERSLFSTEIEDQLIVTDLSDNSQLVFPFKTTAEHGPLPLSRLSKLKLIPVLTSAHSELAEDPSIGELFKASKGIAPYSGDFTISYGGQIQQNSTIAAFDYRNAEISINSTPIQIKSDTNQDGVGLIKLQLDKWVSTLPANEFNDQYQAITVNRTITFDNVTLDSDLKPTDWKYVPIGKQVFDIGLISVTDEAVEGYTPDNVQLKNLKLDYETVISSGFADYRLNNSIESLVVQGENLGQVDLNFNLGHLSPEYLNQGIAAFTNPNPDEQEKQLTAAGLGLLKYQPTFSIQPLKLKNSAGENQLTFDLAFSNADQQAALMQGKFLSLFDKLEMNANLNRQSAEVFGTSISRLDGVENPETAAKAELDAALQEAVAQNALTTNDNGATYQSKLILENGELKFNGQVIPEQEIAQALMMIFMGGF</sequence>
<protein>
    <submittedName>
        <fullName evidence="1">Uncharacterized conserved protein YdgA, DUF945 family</fullName>
    </submittedName>
</protein>
<proteinExistence type="predicted"/>
<dbReference type="InterPro" id="IPR010352">
    <property type="entry name" value="DUF945"/>
</dbReference>
<dbReference type="Pfam" id="PF06097">
    <property type="entry name" value="DUF945"/>
    <property type="match status" value="1"/>
</dbReference>
<reference evidence="2" key="1">
    <citation type="submission" date="2017-04" db="EMBL/GenBank/DDBJ databases">
        <authorList>
            <person name="Varghese N."/>
            <person name="Submissions S."/>
        </authorList>
    </citation>
    <scope>NUCLEOTIDE SEQUENCE [LARGE SCALE GENOMIC DNA]</scope>
    <source>
        <strain evidence="2">DSM 23072</strain>
    </source>
</reference>
<gene>
    <name evidence="1" type="ORF">SAMN05660772_02353</name>
</gene>
<dbReference type="STRING" id="1122938.SAMN05660772_02353"/>
<evidence type="ECO:0000313" key="1">
    <source>
        <dbReference type="EMBL" id="SMB84808.1"/>
    </source>
</evidence>
<dbReference type="Proteomes" id="UP000192408">
    <property type="component" value="Unassembled WGS sequence"/>
</dbReference>
<accession>A0A1W1UUH9</accession>